<dbReference type="OrthoDB" id="2019494at2759"/>
<proteinExistence type="predicted"/>
<reference evidence="1" key="1">
    <citation type="submission" date="2019-07" db="EMBL/GenBank/DDBJ databases">
        <authorList>
            <person name="Dittberner H."/>
        </authorList>
    </citation>
    <scope>NUCLEOTIDE SEQUENCE [LARGE SCALE GENOMIC DNA]</scope>
</reference>
<dbReference type="AlphaFoldDB" id="A0A565AX61"/>
<organism evidence="1 2">
    <name type="scientific">Arabis nemorensis</name>
    <dbReference type="NCBI Taxonomy" id="586526"/>
    <lineage>
        <taxon>Eukaryota</taxon>
        <taxon>Viridiplantae</taxon>
        <taxon>Streptophyta</taxon>
        <taxon>Embryophyta</taxon>
        <taxon>Tracheophyta</taxon>
        <taxon>Spermatophyta</taxon>
        <taxon>Magnoliopsida</taxon>
        <taxon>eudicotyledons</taxon>
        <taxon>Gunneridae</taxon>
        <taxon>Pentapetalae</taxon>
        <taxon>rosids</taxon>
        <taxon>malvids</taxon>
        <taxon>Brassicales</taxon>
        <taxon>Brassicaceae</taxon>
        <taxon>Arabideae</taxon>
        <taxon>Arabis</taxon>
    </lineage>
</organism>
<accession>A0A565AX61</accession>
<dbReference type="Proteomes" id="UP000489600">
    <property type="component" value="Unassembled WGS sequence"/>
</dbReference>
<keyword evidence="2" id="KW-1185">Reference proteome</keyword>
<dbReference type="EMBL" id="CABITT030000002">
    <property type="protein sequence ID" value="VVA94001.1"/>
    <property type="molecule type" value="Genomic_DNA"/>
</dbReference>
<protein>
    <submittedName>
        <fullName evidence="1">Uncharacterized protein</fullName>
    </submittedName>
</protein>
<gene>
    <name evidence="1" type="ORF">ANE_LOCUS4446</name>
</gene>
<evidence type="ECO:0000313" key="2">
    <source>
        <dbReference type="Proteomes" id="UP000489600"/>
    </source>
</evidence>
<name>A0A565AX61_9BRAS</name>
<sequence length="64" mass="7264">MDIKFELATYSPPSDTSMNYMDNYMQLPEDSVPCKLRAKRGCATDPRSIAERVSSVNPFLLFQS</sequence>
<evidence type="ECO:0000313" key="1">
    <source>
        <dbReference type="EMBL" id="VVA94001.1"/>
    </source>
</evidence>
<comment type="caution">
    <text evidence="1">The sequence shown here is derived from an EMBL/GenBank/DDBJ whole genome shotgun (WGS) entry which is preliminary data.</text>
</comment>